<evidence type="ECO:0000256" key="1">
    <source>
        <dbReference type="SAM" id="Phobius"/>
    </source>
</evidence>
<organism evidence="2 3">
    <name type="scientific">Pomacea canaliculata</name>
    <name type="common">Golden apple snail</name>
    <dbReference type="NCBI Taxonomy" id="400727"/>
    <lineage>
        <taxon>Eukaryota</taxon>
        <taxon>Metazoa</taxon>
        <taxon>Spiralia</taxon>
        <taxon>Lophotrochozoa</taxon>
        <taxon>Mollusca</taxon>
        <taxon>Gastropoda</taxon>
        <taxon>Caenogastropoda</taxon>
        <taxon>Architaenioglossa</taxon>
        <taxon>Ampullarioidea</taxon>
        <taxon>Ampullariidae</taxon>
        <taxon>Pomacea</taxon>
    </lineage>
</organism>
<dbReference type="EMBL" id="PZQS01000006">
    <property type="protein sequence ID" value="PVD29292.1"/>
    <property type="molecule type" value="Genomic_DNA"/>
</dbReference>
<dbReference type="Proteomes" id="UP000245119">
    <property type="component" value="Linkage Group LG6"/>
</dbReference>
<accession>A0A2T7P792</accession>
<comment type="caution">
    <text evidence="2">The sequence shown here is derived from an EMBL/GenBank/DDBJ whole genome shotgun (WGS) entry which is preliminary data.</text>
</comment>
<dbReference type="AlphaFoldDB" id="A0A2T7P792"/>
<name>A0A2T7P792_POMCA</name>
<evidence type="ECO:0000313" key="2">
    <source>
        <dbReference type="EMBL" id="PVD29292.1"/>
    </source>
</evidence>
<dbReference type="OrthoDB" id="5962705at2759"/>
<proteinExistence type="predicted"/>
<reference evidence="2 3" key="1">
    <citation type="submission" date="2018-04" db="EMBL/GenBank/DDBJ databases">
        <title>The genome of golden apple snail Pomacea canaliculata provides insight into stress tolerance and invasive adaptation.</title>
        <authorList>
            <person name="Liu C."/>
            <person name="Liu B."/>
            <person name="Ren Y."/>
            <person name="Zhang Y."/>
            <person name="Wang H."/>
            <person name="Li S."/>
            <person name="Jiang F."/>
            <person name="Yin L."/>
            <person name="Zhang G."/>
            <person name="Qian W."/>
            <person name="Fan W."/>
        </authorList>
    </citation>
    <scope>NUCLEOTIDE SEQUENCE [LARGE SCALE GENOMIC DNA]</scope>
    <source>
        <strain evidence="2">SZHN2017</strain>
        <tissue evidence="2">Muscle</tissue>
    </source>
</reference>
<evidence type="ECO:0000313" key="3">
    <source>
        <dbReference type="Proteomes" id="UP000245119"/>
    </source>
</evidence>
<keyword evidence="3" id="KW-1185">Reference proteome</keyword>
<sequence length="220" mass="24772">MLQAAGGPQDRGVVTCRQDHRRHLDRLSPRRPALRRAHPTVPLPAVAAHRRTSGRFARLLHSRQVDGGTNDIHVPEEVDESLMSRERERSGEVTVRSLQMKISTFLFFLAPVTLIICLYIMIGIALRSSPLARGSSDDSSHTNIKHTALPYQPRRAVVRMLGEYSSDVSHTCALRHYFSIAHEATQTHTHQAMSVVSHPTFHPLVSSEQRRVWKVDGRTV</sequence>
<keyword evidence="1" id="KW-0812">Transmembrane</keyword>
<gene>
    <name evidence="2" type="ORF">C0Q70_11889</name>
</gene>
<keyword evidence="1" id="KW-0472">Membrane</keyword>
<keyword evidence="1" id="KW-1133">Transmembrane helix</keyword>
<feature type="transmembrane region" description="Helical" evidence="1">
    <location>
        <begin position="105"/>
        <end position="126"/>
    </location>
</feature>
<protein>
    <submittedName>
        <fullName evidence="2">Uncharacterized protein</fullName>
    </submittedName>
</protein>